<sequence length="327" mass="33009">MDQATSSGPAGGAAPITRERIAATERTIRPYIRRTPVLAADGGEFGLAPGPLLFKLELFQHSGSFKARGAFANLLLRDVPAAGVVAASGGNHGAAVALAAHRLGVPATIFLPSITSPAKADRIREYGATLVVGGERYADALAASEAHVARTGAAPVHAFDQPETLLGQGTLARELEADAPDIDTLLVAVGGGGLIGGVAAWYAGAVRVVAVEPEGAPTLHAALAAGRPVDAPAGGLAADSLAPRRIGALAFPLARAHVAPEVVLVSDDDILRAQAALWSVLRVVAEPGGAAAFAALLSGRYRPAPGERVAVLVCGGNTTAVRFGQQP</sequence>
<keyword evidence="3" id="KW-0456">Lyase</keyword>
<evidence type="ECO:0000313" key="5">
    <source>
        <dbReference type="EMBL" id="GJD49268.1"/>
    </source>
</evidence>
<dbReference type="NCBIfam" id="NF006094">
    <property type="entry name" value="PRK08246.1"/>
    <property type="match status" value="1"/>
</dbReference>
<comment type="caution">
    <text evidence="5">The sequence shown here is derived from an EMBL/GenBank/DDBJ whole genome shotgun (WGS) entry which is preliminary data.</text>
</comment>
<dbReference type="InterPro" id="IPR001926">
    <property type="entry name" value="TrpB-like_PALP"/>
</dbReference>
<dbReference type="InterPro" id="IPR050147">
    <property type="entry name" value="Ser/Thr_Dehydratase"/>
</dbReference>
<reference evidence="5" key="1">
    <citation type="journal article" date="2021" name="Front. Microbiol.">
        <title>Comprehensive Comparative Genomics and Phenotyping of Methylobacterium Species.</title>
        <authorList>
            <person name="Alessa O."/>
            <person name="Ogura Y."/>
            <person name="Fujitani Y."/>
            <person name="Takami H."/>
            <person name="Hayashi T."/>
            <person name="Sahin N."/>
            <person name="Tani A."/>
        </authorList>
    </citation>
    <scope>NUCLEOTIDE SEQUENCE</scope>
    <source>
        <strain evidence="5">KCTC 52305</strain>
    </source>
</reference>
<organism evidence="5 6">
    <name type="scientific">Methylobacterium crusticola</name>
    <dbReference type="NCBI Taxonomy" id="1697972"/>
    <lineage>
        <taxon>Bacteria</taxon>
        <taxon>Pseudomonadati</taxon>
        <taxon>Pseudomonadota</taxon>
        <taxon>Alphaproteobacteria</taxon>
        <taxon>Hyphomicrobiales</taxon>
        <taxon>Methylobacteriaceae</taxon>
        <taxon>Methylobacterium</taxon>
    </lineage>
</organism>
<dbReference type="SUPFAM" id="SSF53686">
    <property type="entry name" value="Tryptophan synthase beta subunit-like PLP-dependent enzymes"/>
    <property type="match status" value="1"/>
</dbReference>
<dbReference type="RefSeq" id="WP_128562320.1">
    <property type="nucleotide sequence ID" value="NZ_BPQH01000005.1"/>
</dbReference>
<gene>
    <name evidence="5" type="primary">psdht</name>
    <name evidence="5" type="ORF">OPKNFCMD_1998</name>
</gene>
<dbReference type="Proteomes" id="UP001055167">
    <property type="component" value="Unassembled WGS sequence"/>
</dbReference>
<keyword evidence="2" id="KW-0663">Pyridoxal phosphate</keyword>
<keyword evidence="6" id="KW-1185">Reference proteome</keyword>
<dbReference type="EMBL" id="BPQH01000005">
    <property type="protein sequence ID" value="GJD49268.1"/>
    <property type="molecule type" value="Genomic_DNA"/>
</dbReference>
<evidence type="ECO:0000259" key="4">
    <source>
        <dbReference type="Pfam" id="PF00291"/>
    </source>
</evidence>
<comment type="cofactor">
    <cofactor evidence="1">
        <name>pyridoxal 5'-phosphate</name>
        <dbReference type="ChEBI" id="CHEBI:597326"/>
    </cofactor>
</comment>
<evidence type="ECO:0000256" key="1">
    <source>
        <dbReference type="ARBA" id="ARBA00001933"/>
    </source>
</evidence>
<dbReference type="PANTHER" id="PTHR48078">
    <property type="entry name" value="THREONINE DEHYDRATASE, MITOCHONDRIAL-RELATED"/>
    <property type="match status" value="1"/>
</dbReference>
<accession>A0ABQ4QVA0</accession>
<dbReference type="PANTHER" id="PTHR48078:SF6">
    <property type="entry name" value="L-THREONINE DEHYDRATASE CATABOLIC TDCB"/>
    <property type="match status" value="1"/>
</dbReference>
<dbReference type="Pfam" id="PF00291">
    <property type="entry name" value="PALP"/>
    <property type="match status" value="1"/>
</dbReference>
<evidence type="ECO:0000313" key="6">
    <source>
        <dbReference type="Proteomes" id="UP001055167"/>
    </source>
</evidence>
<evidence type="ECO:0000256" key="2">
    <source>
        <dbReference type="ARBA" id="ARBA00022898"/>
    </source>
</evidence>
<dbReference type="InterPro" id="IPR036052">
    <property type="entry name" value="TrpB-like_PALP_sf"/>
</dbReference>
<feature type="domain" description="Tryptophan synthase beta chain-like PALP" evidence="4">
    <location>
        <begin position="28"/>
        <end position="315"/>
    </location>
</feature>
<evidence type="ECO:0000256" key="3">
    <source>
        <dbReference type="ARBA" id="ARBA00023239"/>
    </source>
</evidence>
<dbReference type="InterPro" id="IPR000634">
    <property type="entry name" value="Ser/Thr_deHydtase_PyrdxlP-BS"/>
</dbReference>
<dbReference type="Gene3D" id="3.40.50.1100">
    <property type="match status" value="2"/>
</dbReference>
<dbReference type="PROSITE" id="PS00165">
    <property type="entry name" value="DEHYDRATASE_SER_THR"/>
    <property type="match status" value="1"/>
</dbReference>
<reference evidence="5" key="2">
    <citation type="submission" date="2021-08" db="EMBL/GenBank/DDBJ databases">
        <authorList>
            <person name="Tani A."/>
            <person name="Ola A."/>
            <person name="Ogura Y."/>
            <person name="Katsura K."/>
            <person name="Hayashi T."/>
        </authorList>
    </citation>
    <scope>NUCLEOTIDE SEQUENCE</scope>
    <source>
        <strain evidence="5">KCTC 52305</strain>
    </source>
</reference>
<name>A0ABQ4QVA0_9HYPH</name>
<proteinExistence type="predicted"/>
<protein>
    <submittedName>
        <fullName evidence="5">Phenylserine dehydratase</fullName>
    </submittedName>
</protein>